<reference evidence="1 2" key="1">
    <citation type="journal article" date="2018" name="Mol. Ecol.">
        <title>The obligate alkalophilic soda-lake fungus Sodiomyces alkalinus has shifted to a protein diet.</title>
        <authorList>
            <person name="Grum-Grzhimaylo A.A."/>
            <person name="Falkoski D.L."/>
            <person name="van den Heuvel J."/>
            <person name="Valero-Jimenez C.A."/>
            <person name="Min B."/>
            <person name="Choi I.G."/>
            <person name="Lipzen A."/>
            <person name="Daum C.G."/>
            <person name="Aanen D.K."/>
            <person name="Tsang A."/>
            <person name="Henrissat B."/>
            <person name="Bilanenko E.N."/>
            <person name="de Vries R.P."/>
            <person name="van Kan J.A.L."/>
            <person name="Grigoriev I.V."/>
            <person name="Debets A.J.M."/>
        </authorList>
    </citation>
    <scope>NUCLEOTIDE SEQUENCE [LARGE SCALE GENOMIC DNA]</scope>
    <source>
        <strain evidence="1 2">F11</strain>
    </source>
</reference>
<dbReference type="Proteomes" id="UP000272025">
    <property type="component" value="Unassembled WGS sequence"/>
</dbReference>
<dbReference type="EMBL" id="ML119062">
    <property type="protein sequence ID" value="ROT34966.1"/>
    <property type="molecule type" value="Genomic_DNA"/>
</dbReference>
<organism evidence="1 2">
    <name type="scientific">Sodiomyces alkalinus (strain CBS 110278 / VKM F-3762 / F11)</name>
    <name type="common">Alkaliphilic filamentous fungus</name>
    <dbReference type="NCBI Taxonomy" id="1314773"/>
    <lineage>
        <taxon>Eukaryota</taxon>
        <taxon>Fungi</taxon>
        <taxon>Dikarya</taxon>
        <taxon>Ascomycota</taxon>
        <taxon>Pezizomycotina</taxon>
        <taxon>Sordariomycetes</taxon>
        <taxon>Hypocreomycetidae</taxon>
        <taxon>Glomerellales</taxon>
        <taxon>Plectosphaerellaceae</taxon>
        <taxon>Sodiomyces</taxon>
    </lineage>
</organism>
<dbReference type="OrthoDB" id="4822096at2759"/>
<proteinExistence type="predicted"/>
<protein>
    <submittedName>
        <fullName evidence="1">Uncharacterized protein</fullName>
    </submittedName>
</protein>
<accession>A0A3N2PKX0</accession>
<sequence>MVAQQSGWFYHRLCLGATPEPHSHRDYPPFKPVDYHGSLMWEDNHSISAGPEPHGGEYTCYSGFLSCLNTYPSGSNHALETGYVLLEYIQPKVGRMLSMTWKKYRNHPERRRSLFRGLSRLILTLARIPQPRIGSWQFHNNGTVTRIEPYVWDVLNSLDA</sequence>
<evidence type="ECO:0000313" key="1">
    <source>
        <dbReference type="EMBL" id="ROT34966.1"/>
    </source>
</evidence>
<dbReference type="RefSeq" id="XP_028462772.1">
    <property type="nucleotide sequence ID" value="XM_028614577.1"/>
</dbReference>
<dbReference type="AlphaFoldDB" id="A0A3N2PKX0"/>
<evidence type="ECO:0000313" key="2">
    <source>
        <dbReference type="Proteomes" id="UP000272025"/>
    </source>
</evidence>
<gene>
    <name evidence="1" type="ORF">SODALDRAFT_363661</name>
</gene>
<dbReference type="GeneID" id="39583055"/>
<name>A0A3N2PKX0_SODAK</name>
<dbReference type="STRING" id="1314773.A0A3N2PKX0"/>
<keyword evidence="2" id="KW-1185">Reference proteome</keyword>